<feature type="transmembrane region" description="Helical" evidence="1">
    <location>
        <begin position="95"/>
        <end position="113"/>
    </location>
</feature>
<evidence type="ECO:0000313" key="3">
    <source>
        <dbReference type="Proteomes" id="UP000735302"/>
    </source>
</evidence>
<evidence type="ECO:0000256" key="1">
    <source>
        <dbReference type="SAM" id="Phobius"/>
    </source>
</evidence>
<accession>A0AAV4DHY3</accession>
<dbReference type="EMBL" id="BLXT01007908">
    <property type="protein sequence ID" value="GFO43766.1"/>
    <property type="molecule type" value="Genomic_DNA"/>
</dbReference>
<gene>
    <name evidence="2" type="ORF">PoB_007027100</name>
</gene>
<evidence type="ECO:0000313" key="2">
    <source>
        <dbReference type="EMBL" id="GFO43766.1"/>
    </source>
</evidence>
<comment type="caution">
    <text evidence="2">The sequence shown here is derived from an EMBL/GenBank/DDBJ whole genome shotgun (WGS) entry which is preliminary data.</text>
</comment>
<reference evidence="2 3" key="1">
    <citation type="journal article" date="2021" name="Elife">
        <title>Chloroplast acquisition without the gene transfer in kleptoplastic sea slugs, Plakobranchus ocellatus.</title>
        <authorList>
            <person name="Maeda T."/>
            <person name="Takahashi S."/>
            <person name="Yoshida T."/>
            <person name="Shimamura S."/>
            <person name="Takaki Y."/>
            <person name="Nagai Y."/>
            <person name="Toyoda A."/>
            <person name="Suzuki Y."/>
            <person name="Arimoto A."/>
            <person name="Ishii H."/>
            <person name="Satoh N."/>
            <person name="Nishiyama T."/>
            <person name="Hasebe M."/>
            <person name="Maruyama T."/>
            <person name="Minagawa J."/>
            <person name="Obokata J."/>
            <person name="Shigenobu S."/>
        </authorList>
    </citation>
    <scope>NUCLEOTIDE SEQUENCE [LARGE SCALE GENOMIC DNA]</scope>
</reference>
<keyword evidence="1" id="KW-0812">Transmembrane</keyword>
<sequence>MTKRNKGTSAGGLTRETLISLLGFLLSYLISFKGATGSHVKHEPKLAMIIKMVIHIISNKSRDTGMMTMNDEDVHTDGDNDDEENQTLKINAKRMMVMVMIRMMMILVVLIMMNMTRRWWWW</sequence>
<protein>
    <submittedName>
        <fullName evidence="2">Uncharacterized protein</fullName>
    </submittedName>
</protein>
<organism evidence="2 3">
    <name type="scientific">Plakobranchus ocellatus</name>
    <dbReference type="NCBI Taxonomy" id="259542"/>
    <lineage>
        <taxon>Eukaryota</taxon>
        <taxon>Metazoa</taxon>
        <taxon>Spiralia</taxon>
        <taxon>Lophotrochozoa</taxon>
        <taxon>Mollusca</taxon>
        <taxon>Gastropoda</taxon>
        <taxon>Heterobranchia</taxon>
        <taxon>Euthyneura</taxon>
        <taxon>Panpulmonata</taxon>
        <taxon>Sacoglossa</taxon>
        <taxon>Placobranchoidea</taxon>
        <taxon>Plakobranchidae</taxon>
        <taxon>Plakobranchus</taxon>
    </lineage>
</organism>
<dbReference type="Proteomes" id="UP000735302">
    <property type="component" value="Unassembled WGS sequence"/>
</dbReference>
<keyword evidence="1" id="KW-1133">Transmembrane helix</keyword>
<keyword evidence="3" id="KW-1185">Reference proteome</keyword>
<proteinExistence type="predicted"/>
<name>A0AAV4DHY3_9GAST</name>
<dbReference type="AlphaFoldDB" id="A0AAV4DHY3"/>
<keyword evidence="1" id="KW-0472">Membrane</keyword>